<gene>
    <name evidence="6" type="ORF">E0H85_13795</name>
    <name evidence="3" type="ORF">HLH11_15940</name>
    <name evidence="5" type="ORF">HLH13_02225</name>
    <name evidence="4" type="ORF">HLH17_01330</name>
</gene>
<dbReference type="AlphaFoldDB" id="A0A4R0EIE3"/>
<dbReference type="Proteomes" id="UP000546536">
    <property type="component" value="Unassembled WGS sequence"/>
</dbReference>
<organism evidence="6 7">
    <name type="scientific">Acinetobacter terrae</name>
    <dbReference type="NCBI Taxonomy" id="2731247"/>
    <lineage>
        <taxon>Bacteria</taxon>
        <taxon>Pseudomonadati</taxon>
        <taxon>Pseudomonadota</taxon>
        <taxon>Gammaproteobacteria</taxon>
        <taxon>Moraxellales</taxon>
        <taxon>Moraxellaceae</taxon>
        <taxon>Acinetobacter</taxon>
        <taxon>Acinetobacter Taxon 24</taxon>
    </lineage>
</organism>
<dbReference type="NCBIfam" id="NF033223">
    <property type="entry name" value="YHYH_alt"/>
    <property type="match status" value="1"/>
</dbReference>
<keyword evidence="9" id="KW-1185">Reference proteome</keyword>
<evidence type="ECO:0000313" key="4">
    <source>
        <dbReference type="EMBL" id="NNH76351.1"/>
    </source>
</evidence>
<feature type="signal peptide" evidence="2">
    <location>
        <begin position="1"/>
        <end position="19"/>
    </location>
</feature>
<evidence type="ECO:0000313" key="10">
    <source>
        <dbReference type="Proteomes" id="UP000569202"/>
    </source>
</evidence>
<reference evidence="8 9" key="2">
    <citation type="submission" date="2020-04" db="EMBL/GenBank/DDBJ databases">
        <title>Acinetobacter Taxon 24.</title>
        <authorList>
            <person name="Nemec A."/>
            <person name="Radolfova-Krizova L."/>
            <person name="Higgins P.G."/>
            <person name="Spanelova P."/>
        </authorList>
    </citation>
    <scope>NUCLEOTIDE SEQUENCE [LARGE SCALE GENOMIC DNA]</scope>
    <source>
        <strain evidence="5 9">ANC 4279</strain>
        <strain evidence="3 8">ANC 4280</strain>
        <strain evidence="4 10">ANC 5380</strain>
    </source>
</reference>
<evidence type="ECO:0000313" key="3">
    <source>
        <dbReference type="EMBL" id="NNH40079.1"/>
    </source>
</evidence>
<dbReference type="EMBL" id="SJOA01000021">
    <property type="protein sequence ID" value="TCB56680.1"/>
    <property type="molecule type" value="Genomic_DNA"/>
</dbReference>
<dbReference type="EMBL" id="JABERG010000001">
    <property type="protein sequence ID" value="NNH86545.1"/>
    <property type="molecule type" value="Genomic_DNA"/>
</dbReference>
<sequence>MNKIIALVLLTLVATIAYSHSGHTASDGCHNERSTGTRHCH</sequence>
<dbReference type="EMBL" id="JABERH010000041">
    <property type="protein sequence ID" value="NNH40079.1"/>
    <property type="molecule type" value="Genomic_DNA"/>
</dbReference>
<protein>
    <submittedName>
        <fullName evidence="6">YHYH domain-containing protein</fullName>
    </submittedName>
</protein>
<evidence type="ECO:0000256" key="2">
    <source>
        <dbReference type="SAM" id="SignalP"/>
    </source>
</evidence>
<dbReference type="InterPro" id="IPR047773">
    <property type="entry name" value="YHYH_dom_bact"/>
</dbReference>
<reference evidence="6 7" key="1">
    <citation type="submission" date="2019-02" db="EMBL/GenBank/DDBJ databases">
        <title>High diversity of culturable Acinetobacter species in natural soil and water ecosystems.</title>
        <authorList>
            <person name="Radolfova-Krizova L."/>
            <person name="Nemec A."/>
        </authorList>
    </citation>
    <scope>NUCLEOTIDE SEQUENCE [LARGE SCALE GENOMIC DNA]</scope>
    <source>
        <strain evidence="6 7">ANC 4281</strain>
    </source>
</reference>
<accession>A0A4R0EIE3</accession>
<dbReference type="Proteomes" id="UP000532147">
    <property type="component" value="Unassembled WGS sequence"/>
</dbReference>
<proteinExistence type="predicted"/>
<keyword evidence="2" id="KW-0732">Signal</keyword>
<accession>A0A7Y2RX15</accession>
<evidence type="ECO:0000313" key="8">
    <source>
        <dbReference type="Proteomes" id="UP000532147"/>
    </source>
</evidence>
<evidence type="ECO:0000313" key="6">
    <source>
        <dbReference type="EMBL" id="TCB56680.1"/>
    </source>
</evidence>
<evidence type="ECO:0000313" key="5">
    <source>
        <dbReference type="EMBL" id="NNH86545.1"/>
    </source>
</evidence>
<feature type="chain" id="PRO_5044608363" evidence="2">
    <location>
        <begin position="20"/>
        <end position="41"/>
    </location>
</feature>
<dbReference type="Proteomes" id="UP000291380">
    <property type="component" value="Unassembled WGS sequence"/>
</dbReference>
<evidence type="ECO:0000313" key="9">
    <source>
        <dbReference type="Proteomes" id="UP000546536"/>
    </source>
</evidence>
<comment type="caution">
    <text evidence="6">The sequence shown here is derived from an EMBL/GenBank/DDBJ whole genome shotgun (WGS) entry which is preliminary data.</text>
</comment>
<dbReference type="Proteomes" id="UP000569202">
    <property type="component" value="Unassembled WGS sequence"/>
</dbReference>
<evidence type="ECO:0000256" key="1">
    <source>
        <dbReference type="SAM" id="MobiDB-lite"/>
    </source>
</evidence>
<name>A0A4R0EIE3_9GAMM</name>
<dbReference type="EMBL" id="JABERL010000002">
    <property type="protein sequence ID" value="NNH76351.1"/>
    <property type="molecule type" value="Genomic_DNA"/>
</dbReference>
<evidence type="ECO:0000313" key="7">
    <source>
        <dbReference type="Proteomes" id="UP000291380"/>
    </source>
</evidence>
<accession>A0A7Y2RCN2</accession>
<feature type="region of interest" description="Disordered" evidence="1">
    <location>
        <begin position="21"/>
        <end position="41"/>
    </location>
</feature>